<evidence type="ECO:0008006" key="3">
    <source>
        <dbReference type="Google" id="ProtNLM"/>
    </source>
</evidence>
<dbReference type="EMBL" id="BKCJ010006959">
    <property type="protein sequence ID" value="GEU74831.1"/>
    <property type="molecule type" value="Genomic_DNA"/>
</dbReference>
<protein>
    <recommendedName>
        <fullName evidence="3">Reverse transcriptase domain-containing protein</fullName>
    </recommendedName>
</protein>
<feature type="region of interest" description="Disordered" evidence="1">
    <location>
        <begin position="109"/>
        <end position="146"/>
    </location>
</feature>
<feature type="compositionally biased region" description="Low complexity" evidence="1">
    <location>
        <begin position="422"/>
        <end position="434"/>
    </location>
</feature>
<accession>A0A6L2MLC6</accession>
<feature type="region of interest" description="Disordered" evidence="1">
    <location>
        <begin position="400"/>
        <end position="436"/>
    </location>
</feature>
<feature type="compositionally biased region" description="Gly residues" evidence="1">
    <location>
        <begin position="410"/>
        <end position="421"/>
    </location>
</feature>
<proteinExistence type="predicted"/>
<feature type="region of interest" description="Disordered" evidence="1">
    <location>
        <begin position="178"/>
        <end position="205"/>
    </location>
</feature>
<name>A0A6L2MLC6_TANCI</name>
<reference evidence="2" key="1">
    <citation type="journal article" date="2019" name="Sci. Rep.">
        <title>Draft genome of Tanacetum cinerariifolium, the natural source of mosquito coil.</title>
        <authorList>
            <person name="Yamashiro T."/>
            <person name="Shiraishi A."/>
            <person name="Satake H."/>
            <person name="Nakayama K."/>
        </authorList>
    </citation>
    <scope>NUCLEOTIDE SEQUENCE</scope>
</reference>
<feature type="compositionally biased region" description="Low complexity" evidence="1">
    <location>
        <begin position="180"/>
        <end position="195"/>
    </location>
</feature>
<comment type="caution">
    <text evidence="2">The sequence shown here is derived from an EMBL/GenBank/DDBJ whole genome shotgun (WGS) entry which is preliminary data.</text>
</comment>
<evidence type="ECO:0000313" key="2">
    <source>
        <dbReference type="EMBL" id="GEU74831.1"/>
    </source>
</evidence>
<dbReference type="AlphaFoldDB" id="A0A6L2MLC6"/>
<feature type="compositionally biased region" description="Low complexity" evidence="1">
    <location>
        <begin position="120"/>
        <end position="132"/>
    </location>
</feature>
<sequence>MTALVPVAPEVRAAIVALPAGVLELDTHSSLEADPSESLPPPVSIAPMVLRFLCLDDSESDTEIPERHLSPTRFIDNELFLSDPRRTFPLVDFTVLILDLLDRFTFGSPSSHSSSDHSSSRHPSSGHSLSRHTPPDITDADSSTPQRFVHQPLARAPRCSEAYLCWRSVMLSTMYPPMTSESSVGDSSSESSAGPSRKRCRSPAATVTSSIHYTRALVPSCADLLPPRKRFRDSISQEDIIEEDIDTDVLEDIKADATAIEISVDRDVKAGIDVGIGIEVDVGIDVEDEVENEVESSDRGIIEVEVDMDAGIIIPDGMLMPDAVKRLEQVKEGLQDIYDHVINIPLQRIEDIETTQKQLEAEHDYHSISYDPKAIEELVNRRVEEALAAYEETRAANALEAENQSQNGSNGNGGNGNGGNRNGVNGRNGNLNKNGRGDRHVARECIYQDFMKCQPLNFKGTKRVFGFTRWFEKMEIVFHISNCPEKYQVKYATCTLLNSALTWWNSHKRTVRTDAAFAMSWRELIKLMAKVYCLRNKVQKMESELMVPGEEDRIERYVGGLPDNSRECDIY</sequence>
<organism evidence="2">
    <name type="scientific">Tanacetum cinerariifolium</name>
    <name type="common">Dalmatian daisy</name>
    <name type="synonym">Chrysanthemum cinerariifolium</name>
    <dbReference type="NCBI Taxonomy" id="118510"/>
    <lineage>
        <taxon>Eukaryota</taxon>
        <taxon>Viridiplantae</taxon>
        <taxon>Streptophyta</taxon>
        <taxon>Embryophyta</taxon>
        <taxon>Tracheophyta</taxon>
        <taxon>Spermatophyta</taxon>
        <taxon>Magnoliopsida</taxon>
        <taxon>eudicotyledons</taxon>
        <taxon>Gunneridae</taxon>
        <taxon>Pentapetalae</taxon>
        <taxon>asterids</taxon>
        <taxon>campanulids</taxon>
        <taxon>Asterales</taxon>
        <taxon>Asteraceae</taxon>
        <taxon>Asteroideae</taxon>
        <taxon>Anthemideae</taxon>
        <taxon>Anthemidinae</taxon>
        <taxon>Tanacetum</taxon>
    </lineage>
</organism>
<evidence type="ECO:0000256" key="1">
    <source>
        <dbReference type="SAM" id="MobiDB-lite"/>
    </source>
</evidence>
<gene>
    <name evidence="2" type="ORF">Tci_046809</name>
</gene>